<dbReference type="EMBL" id="KZ679018">
    <property type="protein sequence ID" value="PSS08610.1"/>
    <property type="molecule type" value="Genomic_DNA"/>
</dbReference>
<organism evidence="1 2">
    <name type="scientific">Amorphotheca resinae ATCC 22711</name>
    <dbReference type="NCBI Taxonomy" id="857342"/>
    <lineage>
        <taxon>Eukaryota</taxon>
        <taxon>Fungi</taxon>
        <taxon>Dikarya</taxon>
        <taxon>Ascomycota</taxon>
        <taxon>Pezizomycotina</taxon>
        <taxon>Leotiomycetes</taxon>
        <taxon>Helotiales</taxon>
        <taxon>Amorphothecaceae</taxon>
        <taxon>Amorphotheca</taxon>
    </lineage>
</organism>
<evidence type="ECO:0000313" key="2">
    <source>
        <dbReference type="Proteomes" id="UP000241818"/>
    </source>
</evidence>
<proteinExistence type="predicted"/>
<reference evidence="1 2" key="1">
    <citation type="journal article" date="2018" name="New Phytol.">
        <title>Comparative genomics and transcriptomics depict ericoid mycorrhizal fungi as versatile saprotrophs and plant mutualists.</title>
        <authorList>
            <person name="Martino E."/>
            <person name="Morin E."/>
            <person name="Grelet G.A."/>
            <person name="Kuo A."/>
            <person name="Kohler A."/>
            <person name="Daghino S."/>
            <person name="Barry K.W."/>
            <person name="Cichocki N."/>
            <person name="Clum A."/>
            <person name="Dockter R.B."/>
            <person name="Hainaut M."/>
            <person name="Kuo R.C."/>
            <person name="LaButti K."/>
            <person name="Lindahl B.D."/>
            <person name="Lindquist E.A."/>
            <person name="Lipzen A."/>
            <person name="Khouja H.R."/>
            <person name="Magnuson J."/>
            <person name="Murat C."/>
            <person name="Ohm R.A."/>
            <person name="Singer S.W."/>
            <person name="Spatafora J.W."/>
            <person name="Wang M."/>
            <person name="Veneault-Fourrey C."/>
            <person name="Henrissat B."/>
            <person name="Grigoriev I.V."/>
            <person name="Martin F.M."/>
            <person name="Perotto S."/>
        </authorList>
    </citation>
    <scope>NUCLEOTIDE SEQUENCE [LARGE SCALE GENOMIC DNA]</scope>
    <source>
        <strain evidence="1 2">ATCC 22711</strain>
    </source>
</reference>
<dbReference type="RefSeq" id="XP_024717008.1">
    <property type="nucleotide sequence ID" value="XM_024868945.1"/>
</dbReference>
<dbReference type="Proteomes" id="UP000241818">
    <property type="component" value="Unassembled WGS sequence"/>
</dbReference>
<dbReference type="AlphaFoldDB" id="A0A2T3AQS2"/>
<gene>
    <name evidence="1" type="ORF">M430DRAFT_61775</name>
</gene>
<dbReference type="InParanoid" id="A0A2T3AQS2"/>
<protein>
    <submittedName>
        <fullName evidence="1">Uncharacterized protein</fullName>
    </submittedName>
</protein>
<evidence type="ECO:0000313" key="1">
    <source>
        <dbReference type="EMBL" id="PSS08610.1"/>
    </source>
</evidence>
<sequence length="148" mass="16660">LAPSCIALSSTPFTLTSPLFRHGPIRLEQRKKKSSLEKEALDWTAFQIAILGTTDEDHEGSDEAQLDEAELDDITLWFSDFGFGVGRLVKEKPKRKRIKVYLKDGNAQKRTWRGRLGKDIVIKDDLEEVPIEGVKTDGSYPDGVQSRT</sequence>
<name>A0A2T3AQS2_AMORE</name>
<feature type="non-terminal residue" evidence="1">
    <location>
        <position position="1"/>
    </location>
</feature>
<dbReference type="OrthoDB" id="5244857at2759"/>
<keyword evidence="2" id="KW-1185">Reference proteome</keyword>
<dbReference type="GeneID" id="36577026"/>
<dbReference type="STRING" id="857342.A0A2T3AQS2"/>
<accession>A0A2T3AQS2</accession>